<dbReference type="Pfam" id="PF00466">
    <property type="entry name" value="Ribosomal_L10"/>
    <property type="match status" value="1"/>
</dbReference>
<evidence type="ECO:0000259" key="6">
    <source>
        <dbReference type="Pfam" id="PF17777"/>
    </source>
</evidence>
<dbReference type="Proteomes" id="UP000078387">
    <property type="component" value="Unassembled WGS sequence"/>
</dbReference>
<dbReference type="PANTHER" id="PTHR45841:SF1">
    <property type="entry name" value="MRNA TURNOVER PROTEIN 4 HOMOLOG"/>
    <property type="match status" value="1"/>
</dbReference>
<dbReference type="InterPro" id="IPR043141">
    <property type="entry name" value="Ribosomal_uL10-like_sf"/>
</dbReference>
<dbReference type="SUPFAM" id="SSF160369">
    <property type="entry name" value="Ribosomal protein L10-like"/>
    <property type="match status" value="1"/>
</dbReference>
<keyword evidence="4 5" id="KW-0539">Nucleus</keyword>
<evidence type="ECO:0000256" key="4">
    <source>
        <dbReference type="ARBA" id="ARBA00023242"/>
    </source>
</evidence>
<dbReference type="InterPro" id="IPR033867">
    <property type="entry name" value="Mrt4"/>
</dbReference>
<dbReference type="VEuPathDB" id="AmoebaDB:KM1_291320"/>
<dbReference type="InterPro" id="IPR001790">
    <property type="entry name" value="Ribosomal_uL10"/>
</dbReference>
<keyword evidence="7" id="KW-0689">Ribosomal protein</keyword>
<feature type="domain" description="Large ribosomal subunit protein uL10-like insertion" evidence="6">
    <location>
        <begin position="118"/>
        <end position="187"/>
    </location>
</feature>
<reference evidence="7 8" key="1">
    <citation type="submission" date="2016-05" db="EMBL/GenBank/DDBJ databases">
        <title>First whole genome sequencing of Entamoeba histolytica HM1:IMSS-clone-6.</title>
        <authorList>
            <person name="Mukherjee Avik.K."/>
            <person name="Izumyama S."/>
            <person name="Nakada-Tsukui K."/>
            <person name="Nozaki T."/>
        </authorList>
    </citation>
    <scope>NUCLEOTIDE SEQUENCE [LARGE SCALE GENOMIC DNA]</scope>
    <source>
        <strain evidence="7 8">HM1:IMSS clone 6</strain>
    </source>
</reference>
<evidence type="ECO:0000256" key="2">
    <source>
        <dbReference type="ARBA" id="ARBA00008889"/>
    </source>
</evidence>
<keyword evidence="5" id="KW-0690">Ribosome biogenesis</keyword>
<dbReference type="InterPro" id="IPR043164">
    <property type="entry name" value="Ribosomal_uL10-like_insert_sf"/>
</dbReference>
<organism evidence="7 8">
    <name type="scientific">Entamoeba histolytica</name>
    <dbReference type="NCBI Taxonomy" id="5759"/>
    <lineage>
        <taxon>Eukaryota</taxon>
        <taxon>Amoebozoa</taxon>
        <taxon>Evosea</taxon>
        <taxon>Archamoebae</taxon>
        <taxon>Mastigamoebida</taxon>
        <taxon>Entamoebidae</taxon>
        <taxon>Entamoeba</taxon>
    </lineage>
</organism>
<dbReference type="InterPro" id="IPR040637">
    <property type="entry name" value="Ribosomal_uL10-like_insert"/>
</dbReference>
<dbReference type="VEuPathDB" id="AmoebaDB:EHI_102940"/>
<dbReference type="GO" id="GO:0005840">
    <property type="term" value="C:ribosome"/>
    <property type="evidence" value="ECO:0007669"/>
    <property type="project" value="UniProtKB-KW"/>
</dbReference>
<dbReference type="Gene3D" id="3.90.105.20">
    <property type="match status" value="1"/>
</dbReference>
<dbReference type="Pfam" id="PF17777">
    <property type="entry name" value="RL10P_insert"/>
    <property type="match status" value="1"/>
</dbReference>
<evidence type="ECO:0000256" key="1">
    <source>
        <dbReference type="ARBA" id="ARBA00004046"/>
    </source>
</evidence>
<dbReference type="GO" id="GO:0003723">
    <property type="term" value="F:RNA binding"/>
    <property type="evidence" value="ECO:0007669"/>
    <property type="project" value="TreeGrafter"/>
</dbReference>
<evidence type="ECO:0000256" key="5">
    <source>
        <dbReference type="RuleBase" id="RU364039"/>
    </source>
</evidence>
<dbReference type="GO" id="GO:0005737">
    <property type="term" value="C:cytoplasm"/>
    <property type="evidence" value="ECO:0007669"/>
    <property type="project" value="UniProtKB-SubCell"/>
</dbReference>
<dbReference type="AlphaFoldDB" id="A0A5K1VF66"/>
<accession>A0A5K1VF66</accession>
<dbReference type="VEuPathDB" id="AmoebaDB:EHI5A_222210"/>
<evidence type="ECO:0000313" key="7">
    <source>
        <dbReference type="EMBL" id="GAT93314.1"/>
    </source>
</evidence>
<dbReference type="GO" id="GO:0000956">
    <property type="term" value="P:nuclear-transcribed mRNA catabolic process"/>
    <property type="evidence" value="ECO:0007669"/>
    <property type="project" value="TreeGrafter"/>
</dbReference>
<comment type="caution">
    <text evidence="7">The sequence shown here is derived from an EMBL/GenBank/DDBJ whole genome shotgun (WGS) entry which is preliminary data.</text>
</comment>
<comment type="subunit">
    <text evidence="5">Associates with the pre-60S ribosomal particle.</text>
</comment>
<dbReference type="GO" id="GO:0030687">
    <property type="term" value="C:preribosome, large subunit precursor"/>
    <property type="evidence" value="ECO:0007669"/>
    <property type="project" value="TreeGrafter"/>
</dbReference>
<evidence type="ECO:0000256" key="3">
    <source>
        <dbReference type="ARBA" id="ARBA00022490"/>
    </source>
</evidence>
<dbReference type="OMA" id="LEWAENY"/>
<keyword evidence="7" id="KW-0687">Ribonucleoprotein</keyword>
<name>A0A5K1VF66_ENTHI</name>
<keyword evidence="3 5" id="KW-0963">Cytoplasm</keyword>
<dbReference type="EMBL" id="BDEQ01000001">
    <property type="protein sequence ID" value="GAT93314.1"/>
    <property type="molecule type" value="Genomic_DNA"/>
</dbReference>
<sequence>MSREQQGRRVAKKEIKNRLITNIQEAAQKYSTVFIFYTPVLRSKFMNIIRKDWRDSIFFFGSNKVMQVALGRTEQDEIKPGYHFIAERLKGTCGLCFTNKKKEEILAYFKTQIHDDFARSGSIATMDFVVPEGPLPFEGSLELHLRKNLLPVELKDGILSCKEEYVVCRKGQKLSPQAARLLEYFDIKMAVFEIRVLSIIQDGKFEELESIGEDETMQMEEEEPIN</sequence>
<comment type="similarity">
    <text evidence="2 5">Belongs to the universal ribosomal protein uL10 family.</text>
</comment>
<proteinExistence type="inferred from homology"/>
<dbReference type="InterPro" id="IPR051742">
    <property type="entry name" value="Ribosome_Assembly_uL10"/>
</dbReference>
<dbReference type="FunFam" id="3.30.70.1730:FF:000005">
    <property type="entry name" value="Ribosome assembly factor mrt4"/>
    <property type="match status" value="1"/>
</dbReference>
<dbReference type="PANTHER" id="PTHR45841">
    <property type="entry name" value="MRNA TURNOVER PROTEIN 4 MRTO4"/>
    <property type="match status" value="1"/>
</dbReference>
<evidence type="ECO:0000313" key="8">
    <source>
        <dbReference type="Proteomes" id="UP000078387"/>
    </source>
</evidence>
<dbReference type="CDD" id="cd05796">
    <property type="entry name" value="Ribosomal_P0_like"/>
    <property type="match status" value="1"/>
</dbReference>
<dbReference type="GO" id="GO:0005730">
    <property type="term" value="C:nucleolus"/>
    <property type="evidence" value="ECO:0007669"/>
    <property type="project" value="UniProtKB-SubCell"/>
</dbReference>
<dbReference type="GO" id="GO:0000027">
    <property type="term" value="P:ribosomal large subunit assembly"/>
    <property type="evidence" value="ECO:0007669"/>
    <property type="project" value="InterPro"/>
</dbReference>
<comment type="subcellular location">
    <subcellularLocation>
        <location evidence="5">Cytoplasm</location>
    </subcellularLocation>
    <subcellularLocation>
        <location evidence="5">Nucleus</location>
        <location evidence="5">Nucleolus</location>
    </subcellularLocation>
</comment>
<dbReference type="Gene3D" id="3.30.70.1730">
    <property type="match status" value="1"/>
</dbReference>
<protein>
    <recommendedName>
        <fullName evidence="5">Ribosome assembly factor mrt4</fullName>
    </recommendedName>
</protein>
<dbReference type="GO" id="GO:0006364">
    <property type="term" value="P:rRNA processing"/>
    <property type="evidence" value="ECO:0007669"/>
    <property type="project" value="TreeGrafter"/>
</dbReference>
<comment type="function">
    <text evidence="1 5">Component of the ribosome assembly machinery. Nuclear paralog of the ribosomal protein P0, it binds pre-60S subunits at an early stage of assembly in the nucleolus, and is replaced by P0 in cytoplasmic pre-60S subunits and mature 80S ribosomes.</text>
</comment>
<gene>
    <name evidence="7" type="ORF">CL6EHI_159790</name>
</gene>